<feature type="compositionally biased region" description="Basic residues" evidence="1">
    <location>
        <begin position="16"/>
        <end position="25"/>
    </location>
</feature>
<gene>
    <name evidence="2" type="ORF">PCOR1329_LOCUS60454</name>
</gene>
<protein>
    <submittedName>
        <fullName evidence="2">Uncharacterized protein</fullName>
    </submittedName>
</protein>
<evidence type="ECO:0000256" key="1">
    <source>
        <dbReference type="SAM" id="MobiDB-lite"/>
    </source>
</evidence>
<organism evidence="2 3">
    <name type="scientific">Prorocentrum cordatum</name>
    <dbReference type="NCBI Taxonomy" id="2364126"/>
    <lineage>
        <taxon>Eukaryota</taxon>
        <taxon>Sar</taxon>
        <taxon>Alveolata</taxon>
        <taxon>Dinophyceae</taxon>
        <taxon>Prorocentrales</taxon>
        <taxon>Prorocentraceae</taxon>
        <taxon>Prorocentrum</taxon>
    </lineage>
</organism>
<comment type="caution">
    <text evidence="2">The sequence shown here is derived from an EMBL/GenBank/DDBJ whole genome shotgun (WGS) entry which is preliminary data.</text>
</comment>
<dbReference type="Proteomes" id="UP001189429">
    <property type="component" value="Unassembled WGS sequence"/>
</dbReference>
<evidence type="ECO:0000313" key="2">
    <source>
        <dbReference type="EMBL" id="CAK0875905.1"/>
    </source>
</evidence>
<feature type="region of interest" description="Disordered" evidence="1">
    <location>
        <begin position="1"/>
        <end position="33"/>
    </location>
</feature>
<evidence type="ECO:0000313" key="3">
    <source>
        <dbReference type="Proteomes" id="UP001189429"/>
    </source>
</evidence>
<keyword evidence="3" id="KW-1185">Reference proteome</keyword>
<name>A0ABN9VS52_9DINO</name>
<proteinExistence type="predicted"/>
<sequence>MSKRLKGADGGAAPKRAPRVGKPKARASGSDAGMCQRCDEPVDKTECTRHVSGSRVKSAMVGRDGCWKTFERHYAEDLAWPDVCEKYHEEPEFNGDFEKRAEADQQLEDNVSQALGEKGSVLVDTYYGQEIAKTTIQLTPQQFTSLIAPRGAVGLTPLMIETAEIRVHSCNQPGVHTTGVVLQHSGKPYTDIKSYTRTEVKMSTLKLAATSGSPGTDKETLKREVTKLRQGQATILRGFAKAPTMTTLQQKALPRAGGAAPPDGRGAGPGAAAPPSADDSLAASLRGEGPSSARARRFDFDGVGSPQADSAANDAGSRGRSRSPCESAAASVASAGGKAASSGQGAPAGADKERLEKYKNELVISSLLDGQQLGDKACGLRRFKPTTPSVEVMADRFREQVEASTRLASNITQMDWAQVTEQLKELKSEDTLKTTSFQSSLLTVYVKDQVDDVEIVVESIHPWSSSPDDYVVTQPRLSSMSLDCAAKISLSREILLDVIVLPRLTDEGKVKTLQLFGEALAVAFTRDESHPSNVQEFSLQCQGLGMLLNHLPNEDPVSFVECKPHLKVMIELLTGTTEDAERHPLAEMLDQHPPWTQFKATFRRAASTDIEAGPNMAQIVTELVEAGFSTVGIQSMTKALAIERVANCIMLTSADILDIELAEKLMATMGAYAAVLAAEQGSADDPMSQSYLDVGAHIEHARAARQQGACGNFIKTYLQTPDDNNMERLREFQCENRGLELQAEDDLKAAAKAAVQLIGSCPVMDIMIDLQLHGDCEVAIATSEKHRAVAEAIVDCVNCTPVAGVVFTALSHRLADVKKRLLVAKCYARFGLAINDYGTSKDDLQRLYETLDSAISRLPADQSKRVDDELKEIGLADYEGHSGKTQKWELAAKDLASQHSQQAAAEVMSSGKHAHSALKNMRGGMADGTRWLAAFQGDQTDFRPTAHETMIEKKAECVKALRDYKIGPGYWAGELQEFDDTIAIGSATLSVASIAQALKGQNASAEVQKMNVQKAVDTMQARAVAVTKLPAGLWSEAQRVLSS</sequence>
<dbReference type="EMBL" id="CAUYUJ010017571">
    <property type="protein sequence ID" value="CAK0875905.1"/>
    <property type="molecule type" value="Genomic_DNA"/>
</dbReference>
<feature type="compositionally biased region" description="Low complexity" evidence="1">
    <location>
        <begin position="252"/>
        <end position="287"/>
    </location>
</feature>
<accession>A0ABN9VS52</accession>
<reference evidence="2" key="1">
    <citation type="submission" date="2023-10" db="EMBL/GenBank/DDBJ databases">
        <authorList>
            <person name="Chen Y."/>
            <person name="Shah S."/>
            <person name="Dougan E. K."/>
            <person name="Thang M."/>
            <person name="Chan C."/>
        </authorList>
    </citation>
    <scope>NUCLEOTIDE SEQUENCE [LARGE SCALE GENOMIC DNA]</scope>
</reference>
<feature type="region of interest" description="Disordered" evidence="1">
    <location>
        <begin position="252"/>
        <end position="330"/>
    </location>
</feature>